<organism evidence="1 2">
    <name type="scientific">Sinomicrobium oceani</name>
    <dbReference type="NCBI Taxonomy" id="1150368"/>
    <lineage>
        <taxon>Bacteria</taxon>
        <taxon>Pseudomonadati</taxon>
        <taxon>Bacteroidota</taxon>
        <taxon>Flavobacteriia</taxon>
        <taxon>Flavobacteriales</taxon>
        <taxon>Flavobacteriaceae</taxon>
        <taxon>Sinomicrobium</taxon>
    </lineage>
</organism>
<dbReference type="Proteomes" id="UP000182248">
    <property type="component" value="Unassembled WGS sequence"/>
</dbReference>
<gene>
    <name evidence="1" type="ORF">SAMN02927921_03194</name>
</gene>
<accession>A0A1K1R6C9</accession>
<evidence type="ECO:0000313" key="2">
    <source>
        <dbReference type="Proteomes" id="UP000182248"/>
    </source>
</evidence>
<proteinExistence type="predicted"/>
<evidence type="ECO:0000313" key="1">
    <source>
        <dbReference type="EMBL" id="SFW67395.1"/>
    </source>
</evidence>
<sequence>MIYAFGPEEGKSIYFRGIKKRIPVKKTTPKGDIPFGVDFTIKHYLYTHLAIAKHVVFIGN</sequence>
<keyword evidence="2" id="KW-1185">Reference proteome</keyword>
<reference evidence="1 2" key="1">
    <citation type="submission" date="2016-11" db="EMBL/GenBank/DDBJ databases">
        <authorList>
            <person name="Jaros S."/>
            <person name="Januszkiewicz K."/>
            <person name="Wedrychowicz H."/>
        </authorList>
    </citation>
    <scope>NUCLEOTIDE SEQUENCE [LARGE SCALE GENOMIC DNA]</scope>
    <source>
        <strain evidence="1 2">CGMCC 1.12145</strain>
    </source>
</reference>
<dbReference type="EMBL" id="FPJE01000019">
    <property type="protein sequence ID" value="SFW67395.1"/>
    <property type="molecule type" value="Genomic_DNA"/>
</dbReference>
<name>A0A1K1R6C9_9FLAO</name>
<protein>
    <submittedName>
        <fullName evidence="1">Uncharacterized protein</fullName>
    </submittedName>
</protein>
<dbReference type="AlphaFoldDB" id="A0A1K1R6C9"/>